<dbReference type="InterPro" id="IPR032585">
    <property type="entry name" value="DUF4912"/>
</dbReference>
<dbReference type="Proteomes" id="UP001260980">
    <property type="component" value="Unassembled WGS sequence"/>
</dbReference>
<name>A0ABU3RII8_9BACL</name>
<accession>A0ABU3RII8</accession>
<keyword evidence="2" id="KW-1185">Reference proteome</keyword>
<evidence type="ECO:0000313" key="1">
    <source>
        <dbReference type="EMBL" id="MDU0203896.1"/>
    </source>
</evidence>
<dbReference type="EMBL" id="JAWCUD010000008">
    <property type="protein sequence ID" value="MDU0203896.1"/>
    <property type="molecule type" value="Genomic_DNA"/>
</dbReference>
<gene>
    <name evidence="1" type="ORF">RQP52_22690</name>
</gene>
<sequence length="150" mass="17338">MVARNAIAQKRGIALKASPISEYEVPGRYYKDLLHLMVVGTNSLYVYWEISDRRRWLVSQHFECDFGAMPCVIRLYDVTHVLFNGHNAHTSWDTTIPPETTHAYLHQAGANRNYIVDVGTYTWEHEFIPLLRSNCVATPKDSEENWGEPR</sequence>
<reference evidence="1 2" key="1">
    <citation type="submission" date="2023-10" db="EMBL/GenBank/DDBJ databases">
        <title>Paenibacillus strain PFR10 Genome sequencing and assembly.</title>
        <authorList>
            <person name="Kim I."/>
        </authorList>
    </citation>
    <scope>NUCLEOTIDE SEQUENCE [LARGE SCALE GENOMIC DNA]</scope>
    <source>
        <strain evidence="1 2">PFR10</strain>
    </source>
</reference>
<dbReference type="Pfam" id="PF16258">
    <property type="entry name" value="DUF4912"/>
    <property type="match status" value="1"/>
</dbReference>
<protein>
    <submittedName>
        <fullName evidence="1">DUF4912 domain-containing protein</fullName>
    </submittedName>
</protein>
<organism evidence="1 2">
    <name type="scientific">Paenibacillus violae</name>
    <dbReference type="NCBI Taxonomy" id="3077234"/>
    <lineage>
        <taxon>Bacteria</taxon>
        <taxon>Bacillati</taxon>
        <taxon>Bacillota</taxon>
        <taxon>Bacilli</taxon>
        <taxon>Bacillales</taxon>
        <taxon>Paenibacillaceae</taxon>
        <taxon>Paenibacillus</taxon>
    </lineage>
</organism>
<evidence type="ECO:0000313" key="2">
    <source>
        <dbReference type="Proteomes" id="UP001260980"/>
    </source>
</evidence>
<comment type="caution">
    <text evidence="1">The sequence shown here is derived from an EMBL/GenBank/DDBJ whole genome shotgun (WGS) entry which is preliminary data.</text>
</comment>
<proteinExistence type="predicted"/>